<feature type="modified residue" description="4-aspartylphosphate" evidence="4">
    <location>
        <position position="657"/>
    </location>
</feature>
<dbReference type="Proteomes" id="UP000070371">
    <property type="component" value="Chromosome"/>
</dbReference>
<dbReference type="GO" id="GO:0000155">
    <property type="term" value="F:phosphorelay sensor kinase activity"/>
    <property type="evidence" value="ECO:0007669"/>
    <property type="project" value="InterPro"/>
</dbReference>
<dbReference type="Pfam" id="PF08447">
    <property type="entry name" value="PAS_3"/>
    <property type="match status" value="1"/>
</dbReference>
<dbReference type="SMART" id="SM00388">
    <property type="entry name" value="HisKA"/>
    <property type="match status" value="1"/>
</dbReference>
<dbReference type="InterPro" id="IPR035965">
    <property type="entry name" value="PAS-like_dom_sf"/>
</dbReference>
<dbReference type="InterPro" id="IPR000014">
    <property type="entry name" value="PAS"/>
</dbReference>
<feature type="transmembrane region" description="Helical" evidence="5">
    <location>
        <begin position="163"/>
        <end position="183"/>
    </location>
</feature>
<dbReference type="SUPFAM" id="SSF52172">
    <property type="entry name" value="CheY-like"/>
    <property type="match status" value="1"/>
</dbReference>
<dbReference type="Pfam" id="PF02518">
    <property type="entry name" value="HATPase_c"/>
    <property type="match status" value="1"/>
</dbReference>
<keyword evidence="9" id="KW-1185">Reference proteome</keyword>
<feature type="transmembrane region" description="Helical" evidence="5">
    <location>
        <begin position="26"/>
        <end position="46"/>
    </location>
</feature>
<dbReference type="InterPro" id="IPR036097">
    <property type="entry name" value="HisK_dim/P_sf"/>
</dbReference>
<dbReference type="SMART" id="SM00387">
    <property type="entry name" value="HATPase_c"/>
    <property type="match status" value="1"/>
</dbReference>
<evidence type="ECO:0000259" key="6">
    <source>
        <dbReference type="PROSITE" id="PS50109"/>
    </source>
</evidence>
<dbReference type="PROSITE" id="PS50110">
    <property type="entry name" value="RESPONSE_REGULATORY"/>
    <property type="match status" value="1"/>
</dbReference>
<comment type="catalytic activity">
    <reaction evidence="1">
        <text>ATP + protein L-histidine = ADP + protein N-phospho-L-histidine.</text>
        <dbReference type="EC" id="2.7.13.3"/>
    </reaction>
</comment>
<dbReference type="KEGG" id="hat:RC74_07440"/>
<dbReference type="Gene3D" id="3.40.50.2300">
    <property type="match status" value="1"/>
</dbReference>
<evidence type="ECO:0000256" key="4">
    <source>
        <dbReference type="PROSITE-ProRule" id="PRU00169"/>
    </source>
</evidence>
<evidence type="ECO:0000256" key="3">
    <source>
        <dbReference type="ARBA" id="ARBA00022553"/>
    </source>
</evidence>
<dbReference type="InterPro" id="IPR003594">
    <property type="entry name" value="HATPase_dom"/>
</dbReference>
<dbReference type="InterPro" id="IPR005467">
    <property type="entry name" value="His_kinase_dom"/>
</dbReference>
<reference evidence="8 9" key="1">
    <citation type="submission" date="2016-02" db="EMBL/GenBank/DDBJ databases">
        <title>Complete genome sequence of Halocynthiibacter arcticus PAMC 20958t from arctic marine sediment.</title>
        <authorList>
            <person name="Lee Y.M."/>
            <person name="Baek K."/>
            <person name="Lee H.K."/>
            <person name="Shin S.C."/>
        </authorList>
    </citation>
    <scope>NUCLEOTIDE SEQUENCE [LARGE SCALE GENOMIC DNA]</scope>
    <source>
        <strain evidence="8">PAMC 20958</strain>
    </source>
</reference>
<proteinExistence type="predicted"/>
<dbReference type="Gene3D" id="3.30.565.10">
    <property type="entry name" value="Histidine kinase-like ATPase, C-terminal domain"/>
    <property type="match status" value="1"/>
</dbReference>
<dbReference type="InterPro" id="IPR011006">
    <property type="entry name" value="CheY-like_superfamily"/>
</dbReference>
<accession>A0A126V095</accession>
<feature type="domain" description="Histidine kinase" evidence="6">
    <location>
        <begin position="362"/>
        <end position="585"/>
    </location>
</feature>
<evidence type="ECO:0000256" key="5">
    <source>
        <dbReference type="SAM" id="Phobius"/>
    </source>
</evidence>
<dbReference type="Gene3D" id="1.10.287.130">
    <property type="match status" value="1"/>
</dbReference>
<sequence length="731" mass="80747">MDHTENTPDLNPSKAAQKQARVVEKFVGVMLWVTLFGFVVMVLRFYQYGWGVVPAIQTLLAMLFVAALLLRKRFPMLNVFALAIAVLIGLSLLGVVRFGLAAPTLSFLAVLPIVVTVVWGVRPGFLTLAAAMGGTFAISRLYLNGGQLPIIDIATYHENPVNWFGFIFISVVSSLLGILVAGFRLNYWRETNAELVAETKRRMASDLKRGVAEQWLESVAEAVPGVIFELELDNERKGIIRHISPGCFELWGMHGHEIEHDMDSFRKIFTPEHTQEFRDAIFSSETTGKAWTGRWRARTPQGEEKWIHVSGRPHLNKMGLTTWYCIALDVSNEVRAEQEARRQTEIAQQAERQKSIGQLTGGVAHDFNNILAIIMGNLEIMLEDLQQGDLREMIENCLEATERGGELTQSMLAFARKAPLDPTVLDINDVTRSARNWIGRTLPENIEVETSLLAGLWPVEADKSTTISALLNLILNARDAMPDGGKLTIETANVRIDQDYISAKDQDLRPGRYVMLAVSDTGVGISSATLENIFDPFFTTKGPGEGSGMGLPMVQGFIKQSGGSIQVYSEPGVGTTFKLYFHALGSDSVRPEKPRIEISADQKAKAHILVAEDEKGVRENICELLEREGFQVTAAENGDEAFKIFVNKPTFDLLLTDIVMPGNLQGTTLAKALRGDYPNLAVVFMTGYASEAAVHGNGLRAEDIRLSKPVRRKDLVKAVTDSLNFGTSKLQ</sequence>
<feature type="transmembrane region" description="Helical" evidence="5">
    <location>
        <begin position="77"/>
        <end position="94"/>
    </location>
</feature>
<organism evidence="8 9">
    <name type="scientific">Falsihalocynthiibacter arcticus</name>
    <dbReference type="NCBI Taxonomy" id="1579316"/>
    <lineage>
        <taxon>Bacteria</taxon>
        <taxon>Pseudomonadati</taxon>
        <taxon>Pseudomonadota</taxon>
        <taxon>Alphaproteobacteria</taxon>
        <taxon>Rhodobacterales</taxon>
        <taxon>Roseobacteraceae</taxon>
        <taxon>Falsihalocynthiibacter</taxon>
    </lineage>
</organism>
<dbReference type="InterPro" id="IPR001789">
    <property type="entry name" value="Sig_transdc_resp-reg_receiver"/>
</dbReference>
<keyword evidence="5" id="KW-0472">Membrane</keyword>
<dbReference type="SMART" id="SM00448">
    <property type="entry name" value="REC"/>
    <property type="match status" value="1"/>
</dbReference>
<dbReference type="EMBL" id="CP014327">
    <property type="protein sequence ID" value="AML51119.1"/>
    <property type="molecule type" value="Genomic_DNA"/>
</dbReference>
<dbReference type="STRING" id="1579316.RC74_07440"/>
<dbReference type="PANTHER" id="PTHR43065:SF49">
    <property type="entry name" value="HISTIDINE KINASE"/>
    <property type="match status" value="1"/>
</dbReference>
<dbReference type="SUPFAM" id="SSF55874">
    <property type="entry name" value="ATPase domain of HSP90 chaperone/DNA topoisomerase II/histidine kinase"/>
    <property type="match status" value="1"/>
</dbReference>
<dbReference type="Pfam" id="PF00072">
    <property type="entry name" value="Response_reg"/>
    <property type="match status" value="1"/>
</dbReference>
<keyword evidence="3 4" id="KW-0597">Phosphoprotein</keyword>
<dbReference type="Pfam" id="PF00512">
    <property type="entry name" value="HisKA"/>
    <property type="match status" value="1"/>
</dbReference>
<dbReference type="NCBIfam" id="TIGR00229">
    <property type="entry name" value="sensory_box"/>
    <property type="match status" value="1"/>
</dbReference>
<dbReference type="InterPro" id="IPR003661">
    <property type="entry name" value="HisK_dim/P_dom"/>
</dbReference>
<gene>
    <name evidence="8" type="ORF">RC74_07440</name>
</gene>
<keyword evidence="5" id="KW-1133">Transmembrane helix</keyword>
<dbReference type="RefSeq" id="WP_052275018.1">
    <property type="nucleotide sequence ID" value="NZ_CP014327.1"/>
</dbReference>
<feature type="transmembrane region" description="Helical" evidence="5">
    <location>
        <begin position="52"/>
        <end position="70"/>
    </location>
</feature>
<keyword evidence="5" id="KW-0812">Transmembrane</keyword>
<feature type="domain" description="Response regulatory" evidence="7">
    <location>
        <begin position="607"/>
        <end position="723"/>
    </location>
</feature>
<protein>
    <recommendedName>
        <fullName evidence="2">histidine kinase</fullName>
        <ecNumber evidence="2">2.7.13.3</ecNumber>
    </recommendedName>
</protein>
<dbReference type="PRINTS" id="PR00344">
    <property type="entry name" value="BCTRLSENSOR"/>
</dbReference>
<evidence type="ECO:0000256" key="2">
    <source>
        <dbReference type="ARBA" id="ARBA00012438"/>
    </source>
</evidence>
<dbReference type="CDD" id="cd00082">
    <property type="entry name" value="HisKA"/>
    <property type="match status" value="1"/>
</dbReference>
<dbReference type="AlphaFoldDB" id="A0A126V095"/>
<dbReference type="PANTHER" id="PTHR43065">
    <property type="entry name" value="SENSOR HISTIDINE KINASE"/>
    <property type="match status" value="1"/>
</dbReference>
<feature type="transmembrane region" description="Helical" evidence="5">
    <location>
        <begin position="100"/>
        <end position="118"/>
    </location>
</feature>
<dbReference type="OrthoDB" id="9796100at2"/>
<evidence type="ECO:0000313" key="8">
    <source>
        <dbReference type="EMBL" id="AML51119.1"/>
    </source>
</evidence>
<dbReference type="InterPro" id="IPR013655">
    <property type="entry name" value="PAS_fold_3"/>
</dbReference>
<dbReference type="SUPFAM" id="SSF47384">
    <property type="entry name" value="Homodimeric domain of signal transducing histidine kinase"/>
    <property type="match status" value="1"/>
</dbReference>
<dbReference type="Gene3D" id="3.30.450.20">
    <property type="entry name" value="PAS domain"/>
    <property type="match status" value="1"/>
</dbReference>
<dbReference type="PROSITE" id="PS50109">
    <property type="entry name" value="HIS_KIN"/>
    <property type="match status" value="1"/>
</dbReference>
<name>A0A126V095_9RHOB</name>
<dbReference type="SUPFAM" id="SSF55785">
    <property type="entry name" value="PYP-like sensor domain (PAS domain)"/>
    <property type="match status" value="1"/>
</dbReference>
<evidence type="ECO:0000313" key="9">
    <source>
        <dbReference type="Proteomes" id="UP000070371"/>
    </source>
</evidence>
<dbReference type="InterPro" id="IPR004358">
    <property type="entry name" value="Sig_transdc_His_kin-like_C"/>
</dbReference>
<dbReference type="InterPro" id="IPR036890">
    <property type="entry name" value="HATPase_C_sf"/>
</dbReference>
<evidence type="ECO:0000256" key="1">
    <source>
        <dbReference type="ARBA" id="ARBA00000085"/>
    </source>
</evidence>
<dbReference type="EC" id="2.7.13.3" evidence="2"/>
<evidence type="ECO:0000259" key="7">
    <source>
        <dbReference type="PROSITE" id="PS50110"/>
    </source>
</evidence>